<organism evidence="3 4">
    <name type="scientific">Methylorubrum suomiense</name>
    <dbReference type="NCBI Taxonomy" id="144191"/>
    <lineage>
        <taxon>Bacteria</taxon>
        <taxon>Pseudomonadati</taxon>
        <taxon>Pseudomonadota</taxon>
        <taxon>Alphaproteobacteria</taxon>
        <taxon>Hyphomicrobiales</taxon>
        <taxon>Methylobacteriaceae</taxon>
        <taxon>Methylorubrum</taxon>
    </lineage>
</organism>
<dbReference type="InterPro" id="IPR012334">
    <property type="entry name" value="Pectin_lyas_fold"/>
</dbReference>
<dbReference type="Gene3D" id="2.160.20.10">
    <property type="entry name" value="Single-stranded right-handed beta-helix, Pectin lyase-like"/>
    <property type="match status" value="1"/>
</dbReference>
<evidence type="ECO:0000259" key="2">
    <source>
        <dbReference type="Pfam" id="PF13229"/>
    </source>
</evidence>
<proteinExistence type="predicted"/>
<dbReference type="EMBL" id="BPRE01000006">
    <property type="protein sequence ID" value="GJE75643.1"/>
    <property type="molecule type" value="Genomic_DNA"/>
</dbReference>
<feature type="compositionally biased region" description="Low complexity" evidence="1">
    <location>
        <begin position="564"/>
        <end position="581"/>
    </location>
</feature>
<dbReference type="Proteomes" id="UP001055093">
    <property type="component" value="Unassembled WGS sequence"/>
</dbReference>
<keyword evidence="4" id="KW-1185">Reference proteome</keyword>
<accession>A0ABQ4UU23</accession>
<dbReference type="SUPFAM" id="SSF51126">
    <property type="entry name" value="Pectin lyase-like"/>
    <property type="match status" value="1"/>
</dbReference>
<feature type="compositionally biased region" description="Low complexity" evidence="1">
    <location>
        <begin position="520"/>
        <end position="534"/>
    </location>
</feature>
<reference evidence="3" key="1">
    <citation type="journal article" date="2021" name="Front. Microbiol.">
        <title>Comprehensive Comparative Genomics and Phenotyping of Methylobacterium Species.</title>
        <authorList>
            <person name="Alessa O."/>
            <person name="Ogura Y."/>
            <person name="Fujitani Y."/>
            <person name="Takami H."/>
            <person name="Hayashi T."/>
            <person name="Sahin N."/>
            <person name="Tani A."/>
        </authorList>
    </citation>
    <scope>NUCLEOTIDE SEQUENCE</scope>
    <source>
        <strain evidence="3">DSM 14458</strain>
    </source>
</reference>
<sequence>MVATQSFGTKPISKPADAIPVAVGADLQSLVDAAPAGSTFWIEAGVHRMQSVTPKDGDHFIGEHGAVLNGARLITEFDREGHNWVATGQNQEGFRSGTEFGARGAERPGYPETFFIDNKPLTPVDSLDKVAPGKFYFDYGHDKIYFRDDPAGHRVEAGVSPFAIAGQAKDVHVENLVVEKYNVPTQAGAIGYNSSAEGWTIQNNEVRLNYGVGVYAGSNSHVTGNYVHDNGQMGLGASGDNVRVEGNEIAHNGYFSGIDRGWEGGGTKFAETENLIVRDNYSHDNNGYGLWTDINNINTLYEGNTVANNLSGGINHEISYAATIRDNVLTGNGGEGVGWLWNGGIQIQNSKNVDVYRNYVDASEGGNAITMIQQDRGTGSHGAWTTTGNSVHDNVIVDRTPGEGASGAIADYNQAGLAAGGNSFDHNHYHNSHPSDERWAWTDGFYSWDAYRHASGQDAHSTISTDIPDAPAIPVSAALAAVATHVGAEQSEARPVVTHTDEATPHETAAPREPAVPSEPAVVARPVATAPEAAGSDVPTVAEPGVSKPVTSAAPDVPSPHAPIAPVASAPSPVASEPEPSTAGSARAEGHAPAIEGANPWSDLLGGHSGAWILDALTEPRSTGSHPDLSSPSIENALQHYVDLAEQHCAGQITLDAGVIGDWLDQFHHAKTGEHTGLAL</sequence>
<feature type="domain" description="Right handed beta helix" evidence="2">
    <location>
        <begin position="192"/>
        <end position="358"/>
    </location>
</feature>
<dbReference type="InterPro" id="IPR006626">
    <property type="entry name" value="PbH1"/>
</dbReference>
<dbReference type="InterPro" id="IPR039448">
    <property type="entry name" value="Beta_helix"/>
</dbReference>
<evidence type="ECO:0000256" key="1">
    <source>
        <dbReference type="SAM" id="MobiDB-lite"/>
    </source>
</evidence>
<gene>
    <name evidence="3" type="ORF">BGCPKDLD_2228</name>
</gene>
<dbReference type="Pfam" id="PF13229">
    <property type="entry name" value="Beta_helix"/>
    <property type="match status" value="1"/>
</dbReference>
<feature type="region of interest" description="Disordered" evidence="1">
    <location>
        <begin position="488"/>
        <end position="602"/>
    </location>
</feature>
<dbReference type="InterPro" id="IPR011050">
    <property type="entry name" value="Pectin_lyase_fold/virulence"/>
</dbReference>
<protein>
    <recommendedName>
        <fullName evidence="2">Right handed beta helix domain-containing protein</fullName>
    </recommendedName>
</protein>
<evidence type="ECO:0000313" key="4">
    <source>
        <dbReference type="Proteomes" id="UP001055093"/>
    </source>
</evidence>
<comment type="caution">
    <text evidence="3">The sequence shown here is derived from an EMBL/GenBank/DDBJ whole genome shotgun (WGS) entry which is preliminary data.</text>
</comment>
<evidence type="ECO:0000313" key="3">
    <source>
        <dbReference type="EMBL" id="GJE75643.1"/>
    </source>
</evidence>
<reference evidence="3" key="2">
    <citation type="submission" date="2021-08" db="EMBL/GenBank/DDBJ databases">
        <authorList>
            <person name="Tani A."/>
            <person name="Ola A."/>
            <person name="Ogura Y."/>
            <person name="Katsura K."/>
            <person name="Hayashi T."/>
        </authorList>
    </citation>
    <scope>NUCLEOTIDE SEQUENCE</scope>
    <source>
        <strain evidence="3">DSM 14458</strain>
    </source>
</reference>
<name>A0ABQ4UU23_9HYPH</name>
<dbReference type="SMART" id="SM00710">
    <property type="entry name" value="PbH1"/>
    <property type="match status" value="6"/>
</dbReference>